<proteinExistence type="predicted"/>
<organism evidence="2 3">
    <name type="scientific">Vitis vinifera</name>
    <name type="common">Grape</name>
    <dbReference type="NCBI Taxonomy" id="29760"/>
    <lineage>
        <taxon>Eukaryota</taxon>
        <taxon>Viridiplantae</taxon>
        <taxon>Streptophyta</taxon>
        <taxon>Embryophyta</taxon>
        <taxon>Tracheophyta</taxon>
        <taxon>Spermatophyta</taxon>
        <taxon>Magnoliopsida</taxon>
        <taxon>eudicotyledons</taxon>
        <taxon>Gunneridae</taxon>
        <taxon>Pentapetalae</taxon>
        <taxon>rosids</taxon>
        <taxon>Vitales</taxon>
        <taxon>Vitaceae</taxon>
        <taxon>Viteae</taxon>
        <taxon>Vitis</taxon>
    </lineage>
</organism>
<evidence type="ECO:0000256" key="1">
    <source>
        <dbReference type="SAM" id="MobiDB-lite"/>
    </source>
</evidence>
<name>A0A438FBC0_VITVI</name>
<evidence type="ECO:0000313" key="2">
    <source>
        <dbReference type="EMBL" id="RVW57283.1"/>
    </source>
</evidence>
<accession>A0A438FBC0</accession>
<dbReference type="Proteomes" id="UP000288805">
    <property type="component" value="Unassembled WGS sequence"/>
</dbReference>
<sequence length="664" mass="74215">MRRVGSYCNRGIFDFQRILFVVNGTFQLNSVDIILQDSRKSDKMEGYLKTINGLSAKNLDEVPEDGIWISVHQTCFVISCEEGKLEVHTDLSRIQKCDHALDGFTSGDISPSTIATETSNLHSLGLNQALGFASINLEPASSHWACPRDTKYISAVRWALFEAFTMGISQISIVLVAEDESVNMRKKFMLDLSSLSILSQILCGSVKNEIQIPHFASGISNDLLSHSLPGDPTIAFQRKDGTHPVPDGASSSSDPVSKKEALMHNSVSEGFQLSCQRYILKRLRAFILVQKSMPETENVPLRLYPVWVGNGSVSGFDMIISLSEIQMILSAVASFSEISTKETIDNLKQEHQSSSQGLTIVWKEQFLMGNRCDWNCRPGSGFVDISSTNDSEWALWRTVSYKPESYEGDADWGALQSTDQKHFYLINKKNDCAVAFVDGIPEFVRKPGNPFKLKVFHDSSLACDVAVLDNHSTETSGSNLQHNPCVDKERTFMQTEDVPCIDVTIDEVSLTIVHELSDTDDKVPLLRGCKDICGENLFTQLRYAFSTALVFKLRVQKCFPECSYAFYFRCKEVEISLTEVSLDILLFVIGKLNLAGPFSVKTSMILAHCCKVENQSGLNLLFRYQDDQGLSIARKQSASIFLRYLHSDYVNYFFSCITSKVVII</sequence>
<feature type="region of interest" description="Disordered" evidence="1">
    <location>
        <begin position="235"/>
        <end position="258"/>
    </location>
</feature>
<gene>
    <name evidence="2" type="ORF">CK203_111286</name>
</gene>
<protein>
    <recommendedName>
        <fullName evidence="4">Vacuolar protein sorting-associated protein 13 VPS13 adaptor binding domain-containing protein</fullName>
    </recommendedName>
</protein>
<dbReference type="AlphaFoldDB" id="A0A438FBC0"/>
<dbReference type="EMBL" id="QGNW01001058">
    <property type="protein sequence ID" value="RVW57283.1"/>
    <property type="molecule type" value="Genomic_DNA"/>
</dbReference>
<comment type="caution">
    <text evidence="2">The sequence shown here is derived from an EMBL/GenBank/DDBJ whole genome shotgun (WGS) entry which is preliminary data.</text>
</comment>
<reference evidence="2 3" key="1">
    <citation type="journal article" date="2018" name="PLoS Genet.">
        <title>Population sequencing reveals clonal diversity and ancestral inbreeding in the grapevine cultivar Chardonnay.</title>
        <authorList>
            <person name="Roach M.J."/>
            <person name="Johnson D.L."/>
            <person name="Bohlmann J."/>
            <person name="van Vuuren H.J."/>
            <person name="Jones S.J."/>
            <person name="Pretorius I.S."/>
            <person name="Schmidt S.A."/>
            <person name="Borneman A.R."/>
        </authorList>
    </citation>
    <scope>NUCLEOTIDE SEQUENCE [LARGE SCALE GENOMIC DNA]</scope>
    <source>
        <strain evidence="3">cv. Chardonnay</strain>
        <tissue evidence="2">Leaf</tissue>
    </source>
</reference>
<evidence type="ECO:0008006" key="4">
    <source>
        <dbReference type="Google" id="ProtNLM"/>
    </source>
</evidence>
<evidence type="ECO:0000313" key="3">
    <source>
        <dbReference type="Proteomes" id="UP000288805"/>
    </source>
</evidence>